<dbReference type="Proteomes" id="UP000501452">
    <property type="component" value="Chromosome"/>
</dbReference>
<dbReference type="AlphaFoldDB" id="A0A6G8Q763"/>
<evidence type="ECO:0000259" key="2">
    <source>
        <dbReference type="Pfam" id="PF00814"/>
    </source>
</evidence>
<dbReference type="Gene3D" id="3.30.420.40">
    <property type="match status" value="2"/>
</dbReference>
<dbReference type="InterPro" id="IPR000905">
    <property type="entry name" value="Gcp-like_dom"/>
</dbReference>
<dbReference type="GO" id="GO:0002949">
    <property type="term" value="P:tRNA threonylcarbamoyladenosine modification"/>
    <property type="evidence" value="ECO:0007669"/>
    <property type="project" value="InterPro"/>
</dbReference>
<dbReference type="GO" id="GO:0016740">
    <property type="term" value="F:transferase activity"/>
    <property type="evidence" value="ECO:0007669"/>
    <property type="project" value="UniProtKB-KW"/>
</dbReference>
<name>A0A6G8Q763_9ACTN</name>
<dbReference type="EMBL" id="CP045119">
    <property type="protein sequence ID" value="QIN82300.1"/>
    <property type="molecule type" value="Genomic_DNA"/>
</dbReference>
<dbReference type="SUPFAM" id="SSF53067">
    <property type="entry name" value="Actin-like ATPase domain"/>
    <property type="match status" value="1"/>
</dbReference>
<dbReference type="InterPro" id="IPR043129">
    <property type="entry name" value="ATPase_NBD"/>
</dbReference>
<keyword evidence="3" id="KW-0808">Transferase</keyword>
<evidence type="ECO:0000256" key="1">
    <source>
        <dbReference type="SAM" id="MobiDB-lite"/>
    </source>
</evidence>
<feature type="compositionally biased region" description="Basic and acidic residues" evidence="1">
    <location>
        <begin position="7"/>
        <end position="27"/>
    </location>
</feature>
<feature type="domain" description="Gcp-like" evidence="2">
    <location>
        <begin position="86"/>
        <end position="177"/>
    </location>
</feature>
<reference evidence="3 4" key="1">
    <citation type="submission" date="2019-10" db="EMBL/GenBank/DDBJ databases">
        <title>Rubrobacter sp nov SCSIO 52090 isolated from a deep-sea sediment in the South China Sea.</title>
        <authorList>
            <person name="Chen R.W."/>
        </authorList>
    </citation>
    <scope>NUCLEOTIDE SEQUENCE [LARGE SCALE GENOMIC DNA]</scope>
    <source>
        <strain evidence="3 4">SCSIO 52909</strain>
    </source>
</reference>
<dbReference type="InterPro" id="IPR022496">
    <property type="entry name" value="T6A_TsaB"/>
</dbReference>
<dbReference type="KEGG" id="rub:GBA63_06270"/>
<feature type="region of interest" description="Disordered" evidence="1">
    <location>
        <begin position="1"/>
        <end position="30"/>
    </location>
</feature>
<proteinExistence type="predicted"/>
<dbReference type="Pfam" id="PF00814">
    <property type="entry name" value="TsaD"/>
    <property type="match status" value="1"/>
</dbReference>
<organism evidence="3 4">
    <name type="scientific">Rubrobacter tropicus</name>
    <dbReference type="NCBI Taxonomy" id="2653851"/>
    <lineage>
        <taxon>Bacteria</taxon>
        <taxon>Bacillati</taxon>
        <taxon>Actinomycetota</taxon>
        <taxon>Rubrobacteria</taxon>
        <taxon>Rubrobacterales</taxon>
        <taxon>Rubrobacteraceae</taxon>
        <taxon>Rubrobacter</taxon>
    </lineage>
</organism>
<gene>
    <name evidence="3" type="primary">tsaB</name>
    <name evidence="3" type="ORF">GBA63_06270</name>
</gene>
<evidence type="ECO:0000313" key="4">
    <source>
        <dbReference type="Proteomes" id="UP000501452"/>
    </source>
</evidence>
<protein>
    <submittedName>
        <fullName evidence="3">tRNA (Adenosine(37)-N6)-threonylcarbamoyltransferase complex dimerization subunit type 1 TsaB</fullName>
    </submittedName>
</protein>
<evidence type="ECO:0000313" key="3">
    <source>
        <dbReference type="EMBL" id="QIN82300.1"/>
    </source>
</evidence>
<sequence>MGRARARRAEAADRRRARPRDPWDPPRNRYGSGRGAPVLILALDASTPVTTVALARAEAGADAETDDREVLVEISVSAGGPSGGASEALLTAVHAALGFAGEDLSSVGRVLCGVGPGTFTGIRIAAATARALSFGTGAALAGNSTLDALAAPALSCSGDVLAVIDAKRGEIFVRRFSADGPTTGIGCVRPEELSVEGSPLIVGDGAVRYRGALEGLGSIPPDGSPLHRVSAIGHVISADLTPVAAPDLVPIYVREPDAEVRRDLNPWGRS</sequence>
<dbReference type="NCBIfam" id="TIGR03725">
    <property type="entry name" value="T6A_YeaZ"/>
    <property type="match status" value="1"/>
</dbReference>
<accession>A0A6G8Q763</accession>
<keyword evidence="4" id="KW-1185">Reference proteome</keyword>